<proteinExistence type="inferred from homology"/>
<keyword evidence="6 8" id="KW-0472">Membrane</keyword>
<dbReference type="Gene3D" id="1.20.1080.10">
    <property type="entry name" value="Glycerol uptake facilitator protein"/>
    <property type="match status" value="1"/>
</dbReference>
<evidence type="ECO:0000256" key="4">
    <source>
        <dbReference type="ARBA" id="ARBA00022692"/>
    </source>
</evidence>
<comment type="similarity">
    <text evidence="2 7">Belongs to the MIP/aquaporin (TC 1.A.8) family.</text>
</comment>
<dbReference type="Pfam" id="PF00230">
    <property type="entry name" value="MIP"/>
    <property type="match status" value="1"/>
</dbReference>
<keyword evidence="3 7" id="KW-0813">Transport</keyword>
<keyword evidence="5 8" id="KW-1133">Transmembrane helix</keyword>
<evidence type="ECO:0000256" key="8">
    <source>
        <dbReference type="SAM" id="Phobius"/>
    </source>
</evidence>
<evidence type="ECO:0000313" key="9">
    <source>
        <dbReference type="EMBL" id="NDL59557.1"/>
    </source>
</evidence>
<evidence type="ECO:0000256" key="3">
    <source>
        <dbReference type="ARBA" id="ARBA00022448"/>
    </source>
</evidence>
<dbReference type="AlphaFoldDB" id="A0A7K3M997"/>
<feature type="transmembrane region" description="Helical" evidence="8">
    <location>
        <begin position="202"/>
        <end position="226"/>
    </location>
</feature>
<dbReference type="EMBL" id="WLZY01000008">
    <property type="protein sequence ID" value="NDL59557.1"/>
    <property type="molecule type" value="Genomic_DNA"/>
</dbReference>
<dbReference type="PROSITE" id="PS00221">
    <property type="entry name" value="MIP"/>
    <property type="match status" value="1"/>
</dbReference>
<comment type="caution">
    <text evidence="9">The sequence shown here is derived from an EMBL/GenBank/DDBJ whole genome shotgun (WGS) entry which is preliminary data.</text>
</comment>
<dbReference type="InterPro" id="IPR000425">
    <property type="entry name" value="MIP"/>
</dbReference>
<evidence type="ECO:0000256" key="7">
    <source>
        <dbReference type="RuleBase" id="RU000477"/>
    </source>
</evidence>
<feature type="transmembrane region" description="Helical" evidence="8">
    <location>
        <begin position="45"/>
        <end position="65"/>
    </location>
</feature>
<keyword evidence="4 7" id="KW-0812">Transmembrane</keyword>
<evidence type="ECO:0000313" key="10">
    <source>
        <dbReference type="Proteomes" id="UP000460435"/>
    </source>
</evidence>
<dbReference type="InterPro" id="IPR022357">
    <property type="entry name" value="MIP_CS"/>
</dbReference>
<dbReference type="Proteomes" id="UP000460435">
    <property type="component" value="Unassembled WGS sequence"/>
</dbReference>
<dbReference type="InterPro" id="IPR023271">
    <property type="entry name" value="Aquaporin-like"/>
</dbReference>
<feature type="transmembrane region" description="Helical" evidence="8">
    <location>
        <begin position="72"/>
        <end position="93"/>
    </location>
</feature>
<name>A0A7K3M997_9ACTN</name>
<feature type="transmembrane region" description="Helical" evidence="8">
    <location>
        <begin position="277"/>
        <end position="297"/>
    </location>
</feature>
<comment type="subcellular location">
    <subcellularLocation>
        <location evidence="1">Membrane</location>
        <topology evidence="1">Multi-pass membrane protein</topology>
    </subcellularLocation>
</comment>
<dbReference type="SUPFAM" id="SSF81338">
    <property type="entry name" value="Aquaporin-like"/>
    <property type="match status" value="1"/>
</dbReference>
<dbReference type="GO" id="GO:0005886">
    <property type="term" value="C:plasma membrane"/>
    <property type="evidence" value="ECO:0007669"/>
    <property type="project" value="TreeGrafter"/>
</dbReference>
<accession>A0A7K3M997</accession>
<keyword evidence="10" id="KW-1185">Reference proteome</keyword>
<dbReference type="PANTHER" id="PTHR43829:SF9">
    <property type="entry name" value="AQUAPORIN-9"/>
    <property type="match status" value="1"/>
</dbReference>
<gene>
    <name evidence="9" type="ORF">F7O44_21025</name>
</gene>
<evidence type="ECO:0000256" key="1">
    <source>
        <dbReference type="ARBA" id="ARBA00004141"/>
    </source>
</evidence>
<evidence type="ECO:0000256" key="6">
    <source>
        <dbReference type="ARBA" id="ARBA00023136"/>
    </source>
</evidence>
<sequence length="302" mass="30632">MPTAECCGGPADCVVSATSTRGYPARHSTANGVEVDLGSVFVSEVLGTGMLILLGAGVVANVLLAKSKGFDGGWLLINFGWGLAVMAGVFVAFKSGGHINPAVTFGIWASGADEYAPGVDITIGSTMTYVAGQFLGAFLGACVAYVAYKKHFDAEADEGKKLAVFSTGPAIRSYGWNFATEVIGTFVLVIVVLSLASTPHELGPVAVALLVVGIGASLGGPTGYAINPARDLGPRIAHAVLVAGRRITTASPVSVGPGTEGIADPPRPAGRRSSSDWSYAWVPVAGPIVGGVLAGLLSQVVF</sequence>
<organism evidence="9 10">
    <name type="scientific">Phytoactinopolyspora mesophila</name>
    <dbReference type="NCBI Taxonomy" id="2650750"/>
    <lineage>
        <taxon>Bacteria</taxon>
        <taxon>Bacillati</taxon>
        <taxon>Actinomycetota</taxon>
        <taxon>Actinomycetes</taxon>
        <taxon>Jiangellales</taxon>
        <taxon>Jiangellaceae</taxon>
        <taxon>Phytoactinopolyspora</taxon>
    </lineage>
</organism>
<dbReference type="PANTHER" id="PTHR43829">
    <property type="entry name" value="AQUAPORIN OR AQUAGLYCEROPORIN RELATED"/>
    <property type="match status" value="1"/>
</dbReference>
<dbReference type="GO" id="GO:0015254">
    <property type="term" value="F:glycerol channel activity"/>
    <property type="evidence" value="ECO:0007669"/>
    <property type="project" value="TreeGrafter"/>
</dbReference>
<feature type="transmembrane region" description="Helical" evidence="8">
    <location>
        <begin position="174"/>
        <end position="196"/>
    </location>
</feature>
<evidence type="ECO:0000256" key="5">
    <source>
        <dbReference type="ARBA" id="ARBA00022989"/>
    </source>
</evidence>
<dbReference type="InterPro" id="IPR050363">
    <property type="entry name" value="MIP/Aquaporin"/>
</dbReference>
<protein>
    <submittedName>
        <fullName evidence="9">Aquaporin family protein</fullName>
    </submittedName>
</protein>
<feature type="transmembrane region" description="Helical" evidence="8">
    <location>
        <begin position="127"/>
        <end position="148"/>
    </location>
</feature>
<evidence type="ECO:0000256" key="2">
    <source>
        <dbReference type="ARBA" id="ARBA00006175"/>
    </source>
</evidence>
<reference evidence="9 10" key="1">
    <citation type="submission" date="2019-11" db="EMBL/GenBank/DDBJ databases">
        <authorList>
            <person name="Li X.-J."/>
            <person name="Feng X.-M."/>
        </authorList>
    </citation>
    <scope>NUCLEOTIDE SEQUENCE [LARGE SCALE GENOMIC DNA]</scope>
    <source>
        <strain evidence="9 10">XMNu-373</strain>
    </source>
</reference>
<dbReference type="PRINTS" id="PR00783">
    <property type="entry name" value="MINTRINSICP"/>
</dbReference>